<organism evidence="1 2">
    <name type="scientific">Anaeromicrobium sediminis</name>
    <dbReference type="NCBI Taxonomy" id="1478221"/>
    <lineage>
        <taxon>Bacteria</taxon>
        <taxon>Bacillati</taxon>
        <taxon>Bacillota</taxon>
        <taxon>Clostridia</taxon>
        <taxon>Peptostreptococcales</taxon>
        <taxon>Thermotaleaceae</taxon>
        <taxon>Anaeromicrobium</taxon>
    </lineage>
</organism>
<dbReference type="OrthoDB" id="1955443at2"/>
<protein>
    <submittedName>
        <fullName evidence="1">Uncharacterized protein</fullName>
    </submittedName>
</protein>
<dbReference type="Proteomes" id="UP000216024">
    <property type="component" value="Unassembled WGS sequence"/>
</dbReference>
<proteinExistence type="predicted"/>
<reference evidence="1 2" key="1">
    <citation type="submission" date="2017-06" db="EMBL/GenBank/DDBJ databases">
        <title>Draft genome sequence of anaerobic fermentative bacterium Anaeromicrobium sediminis DY2726D isolated from West Pacific Ocean sediments.</title>
        <authorList>
            <person name="Zeng X."/>
        </authorList>
    </citation>
    <scope>NUCLEOTIDE SEQUENCE [LARGE SCALE GENOMIC DNA]</scope>
    <source>
        <strain evidence="1 2">DY2726D</strain>
    </source>
</reference>
<dbReference type="AlphaFoldDB" id="A0A267MFT9"/>
<gene>
    <name evidence="1" type="ORF">CCE28_14995</name>
</gene>
<dbReference type="RefSeq" id="WP_095134546.1">
    <property type="nucleotide sequence ID" value="NZ_NIBG01000015.1"/>
</dbReference>
<accession>A0A267MFT9</accession>
<evidence type="ECO:0000313" key="1">
    <source>
        <dbReference type="EMBL" id="PAB58416.1"/>
    </source>
</evidence>
<keyword evidence="2" id="KW-1185">Reference proteome</keyword>
<comment type="caution">
    <text evidence="1">The sequence shown here is derived from an EMBL/GenBank/DDBJ whole genome shotgun (WGS) entry which is preliminary data.</text>
</comment>
<name>A0A267MFT9_9FIRM</name>
<sequence>MNNYHKQIQGMIDERGIDSTDDILRENLSSVTKKVISSRERIEKLKNTIENTLNQDEINHLQYDIQDNQERLNIFLQELKEADEIYGAFNEYIKRKKP</sequence>
<dbReference type="EMBL" id="NIBG01000015">
    <property type="protein sequence ID" value="PAB58416.1"/>
    <property type="molecule type" value="Genomic_DNA"/>
</dbReference>
<evidence type="ECO:0000313" key="2">
    <source>
        <dbReference type="Proteomes" id="UP000216024"/>
    </source>
</evidence>